<dbReference type="Proteomes" id="UP000663452">
    <property type="component" value="Chromosome"/>
</dbReference>
<dbReference type="InterPro" id="IPR050266">
    <property type="entry name" value="AB_hydrolase_sf"/>
</dbReference>
<dbReference type="InterPro" id="IPR000073">
    <property type="entry name" value="AB_hydrolase_1"/>
</dbReference>
<sequence>MTHIEVNETTLYYEMSGSGLPIVFIHDHSTSHQIFEPQADYFSKRAKVIVFDLRGNGRSGKMNVEISRIIDTQCEDLKGLLDELDVVRAVIVACSSGAMIARKFAYLYPERVINMVFVDSYFHGGDAALAGRAMGIFEICALAAHYLPAEMFMRSLRITYNKWLSAYHILRRELLQERTTELIKQRLALRQADSFGFAAGLQIPVLCVTGNLNERVLEQAKKTVAQYPLARLAILDDAMYPSHLCQPQHFNRLVLDYLQDQQCFRQAASGK</sequence>
<name>A0ABX7LHD8_9BACL</name>
<protein>
    <submittedName>
        <fullName evidence="2">Alpha/beta hydrolase</fullName>
    </submittedName>
</protein>
<feature type="domain" description="AB hydrolase-1" evidence="1">
    <location>
        <begin position="21"/>
        <end position="128"/>
    </location>
</feature>
<reference evidence="2 3" key="1">
    <citation type="submission" date="2021-02" db="EMBL/GenBank/DDBJ databases">
        <title>Paenibacillus tianjinensis sp. nov.</title>
        <authorList>
            <person name="Liu H."/>
        </authorList>
    </citation>
    <scope>NUCLEOTIDE SEQUENCE [LARGE SCALE GENOMIC DNA]</scope>
    <source>
        <strain evidence="2 3">TB2019</strain>
    </source>
</reference>
<dbReference type="PANTHER" id="PTHR43798">
    <property type="entry name" value="MONOACYLGLYCEROL LIPASE"/>
    <property type="match status" value="1"/>
</dbReference>
<keyword evidence="2" id="KW-0378">Hydrolase</keyword>
<proteinExistence type="predicted"/>
<dbReference type="InterPro" id="IPR029058">
    <property type="entry name" value="AB_hydrolase_fold"/>
</dbReference>
<organism evidence="2 3">
    <name type="scientific">Paenibacillus tianjinensis</name>
    <dbReference type="NCBI Taxonomy" id="2810347"/>
    <lineage>
        <taxon>Bacteria</taxon>
        <taxon>Bacillati</taxon>
        <taxon>Bacillota</taxon>
        <taxon>Bacilli</taxon>
        <taxon>Bacillales</taxon>
        <taxon>Paenibacillaceae</taxon>
        <taxon>Paenibacillus</taxon>
    </lineage>
</organism>
<dbReference type="RefSeq" id="WP_206104088.1">
    <property type="nucleotide sequence ID" value="NZ_CP070969.1"/>
</dbReference>
<dbReference type="GO" id="GO:0016787">
    <property type="term" value="F:hydrolase activity"/>
    <property type="evidence" value="ECO:0007669"/>
    <property type="project" value="UniProtKB-KW"/>
</dbReference>
<dbReference type="Gene3D" id="3.40.50.1820">
    <property type="entry name" value="alpha/beta hydrolase"/>
    <property type="match status" value="1"/>
</dbReference>
<accession>A0ABX7LHD8</accession>
<dbReference type="Pfam" id="PF00561">
    <property type="entry name" value="Abhydrolase_1"/>
    <property type="match status" value="1"/>
</dbReference>
<evidence type="ECO:0000313" key="2">
    <source>
        <dbReference type="EMBL" id="QSF46621.1"/>
    </source>
</evidence>
<dbReference type="SUPFAM" id="SSF53474">
    <property type="entry name" value="alpha/beta-Hydrolases"/>
    <property type="match status" value="1"/>
</dbReference>
<gene>
    <name evidence="2" type="ORF">JRJ22_08655</name>
</gene>
<dbReference type="EMBL" id="CP070969">
    <property type="protein sequence ID" value="QSF46621.1"/>
    <property type="molecule type" value="Genomic_DNA"/>
</dbReference>
<evidence type="ECO:0000313" key="3">
    <source>
        <dbReference type="Proteomes" id="UP000663452"/>
    </source>
</evidence>
<keyword evidence="3" id="KW-1185">Reference proteome</keyword>
<evidence type="ECO:0000259" key="1">
    <source>
        <dbReference type="Pfam" id="PF00561"/>
    </source>
</evidence>